<dbReference type="AlphaFoldDB" id="A0A814T5B1"/>
<feature type="compositionally biased region" description="Basic and acidic residues" evidence="3">
    <location>
        <begin position="815"/>
        <end position="824"/>
    </location>
</feature>
<dbReference type="Proteomes" id="UP000663889">
    <property type="component" value="Unassembled WGS sequence"/>
</dbReference>
<feature type="region of interest" description="Disordered" evidence="3">
    <location>
        <begin position="319"/>
        <end position="389"/>
    </location>
</feature>
<proteinExistence type="predicted"/>
<dbReference type="GO" id="GO:0000055">
    <property type="term" value="P:ribosomal large subunit export from nucleus"/>
    <property type="evidence" value="ECO:0007669"/>
    <property type="project" value="TreeGrafter"/>
</dbReference>
<evidence type="ECO:0000256" key="1">
    <source>
        <dbReference type="ARBA" id="ARBA00022741"/>
    </source>
</evidence>
<feature type="compositionally biased region" description="Acidic residues" evidence="3">
    <location>
        <begin position="545"/>
        <end position="594"/>
    </location>
</feature>
<feature type="compositionally biased region" description="Polar residues" evidence="3">
    <location>
        <begin position="617"/>
        <end position="634"/>
    </location>
</feature>
<feature type="compositionally biased region" description="Acidic residues" evidence="3">
    <location>
        <begin position="448"/>
        <end position="457"/>
    </location>
</feature>
<dbReference type="InterPro" id="IPR002035">
    <property type="entry name" value="VWF_A"/>
</dbReference>
<dbReference type="GO" id="GO:0000027">
    <property type="term" value="P:ribosomal large subunit assembly"/>
    <property type="evidence" value="ECO:0007669"/>
    <property type="project" value="TreeGrafter"/>
</dbReference>
<dbReference type="InterPro" id="IPR036465">
    <property type="entry name" value="vWFA_dom_sf"/>
</dbReference>
<dbReference type="GO" id="GO:0005634">
    <property type="term" value="C:nucleus"/>
    <property type="evidence" value="ECO:0007669"/>
    <property type="project" value="TreeGrafter"/>
</dbReference>
<dbReference type="PROSITE" id="PS50234">
    <property type="entry name" value="VWFA"/>
    <property type="match status" value="1"/>
</dbReference>
<feature type="compositionally biased region" description="Acidic residues" evidence="3">
    <location>
        <begin position="516"/>
        <end position="537"/>
    </location>
</feature>
<feature type="compositionally biased region" description="Basic and acidic residues" evidence="3">
    <location>
        <begin position="458"/>
        <end position="485"/>
    </location>
</feature>
<comment type="caution">
    <text evidence="5">The sequence shown here is derived from an EMBL/GenBank/DDBJ whole genome shotgun (WGS) entry which is preliminary data.</text>
</comment>
<feature type="domain" description="VWFA" evidence="4">
    <location>
        <begin position="972"/>
        <end position="1168"/>
    </location>
</feature>
<name>A0A814T5B1_9BILA</name>
<protein>
    <recommendedName>
        <fullName evidence="4">VWFA domain-containing protein</fullName>
    </recommendedName>
</protein>
<dbReference type="EMBL" id="CAJNOU010001132">
    <property type="protein sequence ID" value="CAF1156865.1"/>
    <property type="molecule type" value="Genomic_DNA"/>
</dbReference>
<gene>
    <name evidence="5" type="ORF">SEV965_LOCUS18753</name>
</gene>
<sequence>NKIDSIIYQRIQGFMEHLIKIIFQQKILLHQFIQQYQDFSKIFSIYSKQNFQYSSKNIDQLYNLTICFIERIYSFLLIIRSIPENSFEHIPIIDQLPNYIHLLNRNDFINLLEKFLERLNLLIEKINQFYDYIIDYHPLLNHIYLLHSEISSTKQQIINVIEKLFIDENNFPNDQFIGQLAKNFIEIYQLFSQIDLINHDKESIPSVTFKPLKRYRKRLITSLNDLNSNLPTRSDSSSMWLVHYYNYFNNYINRLDLPYLTNLISKTITSKSIIFYHDIHLLSEELLYRFIYYHHCTSQIYLTLSNTFQILLRDGFQKPQDEQENDENNQQEQKTEGGPCGMGEGQINNDAKDVSDQIETEDQLDETKMSEQDNDQKTDEQQNIDEDKNGIEVSFDFEASMENPENLENEENDNESESSNDDNIDDEMGDVNEDDQGEIFDEKKWGDEQEEEEEEEEDKKKPNETDKSTGKDKREDDGLLAKDDQLESIDEDLETNDNNNNNNEDQQPETTQNDFNSEEPLELPENMDLDGGNDEENDLNRPEDENIDLSNEENPDDNNEQSIEDNPDDNNEQSIEDNPDDNNEQSNENEEETNNENSTSIENELSDLPENLPEQESVLTQDKTSNTDSTNQQNELKKAFANAETFEEEQKQQNTGESSSSKQTSQTQKISSSNQENQLTEELNNNFQSDNINKSSNQSNEQRTLSEIASFIDQNIKAAFDLEHIENLNSHDDNDLPTLEQNPNQQQTQIYAHAKNIPQDFSQQKQILDSATEEQTKNINQQDESMLIDNQQQQQEEEEQQQEQEQQSKSSSSKLQKESIEKSKRITNNEQISEINENNELISIDKPYILTTTVEHQFNYIANVKSLANNLTEQIEYQLEEWYTNLNENLNENSNDAEQLWTQLEYLTQPYVFELCEQLRLLLEPTQRTKYSGDYRTGKRLNMKRIISYIASDFRKDRIWLRRLKPSKRQYQLILAIDDSQSMDNLQVKRLALESLILLGQTLNLLDIGQFGIVSFGQFIRILQPLNQTFNHQNGIQILQQLKFDQTKTLLADLMESVTYTFSKEKVQISNPLSQLLIILSDGRGLTVSGKDRLLKSVRHAMSQNIFIVFIILDNINHEKSTSIFQINEAIFVGDKVEFRPYLDSFPFPYYLVIQNLEMLPRALIDVLRQFLELTTTHNNSNQ</sequence>
<accession>A0A814T5B1</accession>
<dbReference type="Gene3D" id="3.40.50.410">
    <property type="entry name" value="von Willebrand factor, type A domain"/>
    <property type="match status" value="1"/>
</dbReference>
<feature type="non-terminal residue" evidence="5">
    <location>
        <position position="1"/>
    </location>
</feature>
<feature type="compositionally biased region" description="Basic and acidic residues" evidence="3">
    <location>
        <begin position="365"/>
        <end position="389"/>
    </location>
</feature>
<keyword evidence="1" id="KW-0547">Nucleotide-binding</keyword>
<feature type="compositionally biased region" description="Low complexity" evidence="3">
    <location>
        <begin position="496"/>
        <end position="513"/>
    </location>
</feature>
<evidence type="ECO:0000259" key="4">
    <source>
        <dbReference type="PROSITE" id="PS50234"/>
    </source>
</evidence>
<evidence type="ECO:0000313" key="5">
    <source>
        <dbReference type="EMBL" id="CAF1156865.1"/>
    </source>
</evidence>
<dbReference type="PANTHER" id="PTHR48103:SF2">
    <property type="entry name" value="MIDASIN"/>
    <property type="match status" value="1"/>
</dbReference>
<evidence type="ECO:0000256" key="3">
    <source>
        <dbReference type="SAM" id="MobiDB-lite"/>
    </source>
</evidence>
<organism evidence="5 6">
    <name type="scientific">Rotaria sordida</name>
    <dbReference type="NCBI Taxonomy" id="392033"/>
    <lineage>
        <taxon>Eukaryota</taxon>
        <taxon>Metazoa</taxon>
        <taxon>Spiralia</taxon>
        <taxon>Gnathifera</taxon>
        <taxon>Rotifera</taxon>
        <taxon>Eurotatoria</taxon>
        <taxon>Bdelloidea</taxon>
        <taxon>Philodinida</taxon>
        <taxon>Philodinidae</taxon>
        <taxon>Rotaria</taxon>
    </lineage>
</organism>
<feature type="compositionally biased region" description="Low complexity" evidence="3">
    <location>
        <begin position="803"/>
        <end position="814"/>
    </location>
</feature>
<feature type="region of interest" description="Disordered" evidence="3">
    <location>
        <begin position="402"/>
        <end position="703"/>
    </location>
</feature>
<evidence type="ECO:0000313" key="6">
    <source>
        <dbReference type="Proteomes" id="UP000663889"/>
    </source>
</evidence>
<keyword evidence="2" id="KW-0067">ATP-binding</keyword>
<feature type="compositionally biased region" description="Acidic residues" evidence="3">
    <location>
        <begin position="405"/>
        <end position="439"/>
    </location>
</feature>
<dbReference type="SUPFAM" id="SSF53300">
    <property type="entry name" value="vWA-like"/>
    <property type="match status" value="1"/>
</dbReference>
<feature type="region of interest" description="Disordered" evidence="3">
    <location>
        <begin position="789"/>
        <end position="825"/>
    </location>
</feature>
<feature type="compositionally biased region" description="Low complexity" evidence="3">
    <location>
        <begin position="658"/>
        <end position="686"/>
    </location>
</feature>
<dbReference type="GO" id="GO:0005524">
    <property type="term" value="F:ATP binding"/>
    <property type="evidence" value="ECO:0007669"/>
    <property type="project" value="UniProtKB-KW"/>
</dbReference>
<evidence type="ECO:0000256" key="2">
    <source>
        <dbReference type="ARBA" id="ARBA00022840"/>
    </source>
</evidence>
<reference evidence="5" key="1">
    <citation type="submission" date="2021-02" db="EMBL/GenBank/DDBJ databases">
        <authorList>
            <person name="Nowell W R."/>
        </authorList>
    </citation>
    <scope>NUCLEOTIDE SEQUENCE</scope>
</reference>
<feature type="compositionally biased region" description="Polar residues" evidence="3">
    <location>
        <begin position="687"/>
        <end position="703"/>
    </location>
</feature>
<feature type="compositionally biased region" description="Acidic residues" evidence="3">
    <location>
        <begin position="486"/>
        <end position="495"/>
    </location>
</feature>
<dbReference type="GO" id="GO:0030687">
    <property type="term" value="C:preribosome, large subunit precursor"/>
    <property type="evidence" value="ECO:0007669"/>
    <property type="project" value="TreeGrafter"/>
</dbReference>
<dbReference type="PANTHER" id="PTHR48103">
    <property type="entry name" value="MIDASIN-RELATED"/>
    <property type="match status" value="1"/>
</dbReference>